<protein>
    <submittedName>
        <fullName evidence="2">Uncharacterized protein</fullName>
    </submittedName>
</protein>
<evidence type="ECO:0000256" key="1">
    <source>
        <dbReference type="SAM" id="MobiDB-lite"/>
    </source>
</evidence>
<gene>
    <name evidence="2" type="ORF">C4B60_13560</name>
</gene>
<feature type="compositionally biased region" description="Low complexity" evidence="1">
    <location>
        <begin position="71"/>
        <end position="88"/>
    </location>
</feature>
<dbReference type="RefSeq" id="WP_104058563.1">
    <property type="nucleotide sequence ID" value="NZ_PREZ01000005.1"/>
</dbReference>
<dbReference type="OrthoDB" id="10003390at2"/>
<dbReference type="AlphaFoldDB" id="A0A2S5G995"/>
<feature type="compositionally biased region" description="Basic and acidic residues" evidence="1">
    <location>
        <begin position="56"/>
        <end position="69"/>
    </location>
</feature>
<dbReference type="Proteomes" id="UP000239047">
    <property type="component" value="Unassembled WGS sequence"/>
</dbReference>
<accession>A0A2S5G995</accession>
<organism evidence="2 3">
    <name type="scientific">Jeotgalibacillus proteolyticus</name>
    <dbReference type="NCBI Taxonomy" id="2082395"/>
    <lineage>
        <taxon>Bacteria</taxon>
        <taxon>Bacillati</taxon>
        <taxon>Bacillota</taxon>
        <taxon>Bacilli</taxon>
        <taxon>Bacillales</taxon>
        <taxon>Caryophanaceae</taxon>
        <taxon>Jeotgalibacillus</taxon>
    </lineage>
</organism>
<feature type="region of interest" description="Disordered" evidence="1">
    <location>
        <begin position="43"/>
        <end position="97"/>
    </location>
</feature>
<sequence>MNKFLKITAGSLLAAALMVGCNMDNNARDDDNGPIDNAVDRTQEEIDRGGNYMNDRANDVEDDMTRDNDVLDNNDNNNIEENNNGIIDDNNDRDNNR</sequence>
<dbReference type="PROSITE" id="PS51257">
    <property type="entry name" value="PROKAR_LIPOPROTEIN"/>
    <property type="match status" value="1"/>
</dbReference>
<keyword evidence="3" id="KW-1185">Reference proteome</keyword>
<name>A0A2S5G995_9BACL</name>
<evidence type="ECO:0000313" key="2">
    <source>
        <dbReference type="EMBL" id="PPA69570.1"/>
    </source>
</evidence>
<comment type="caution">
    <text evidence="2">The sequence shown here is derived from an EMBL/GenBank/DDBJ whole genome shotgun (WGS) entry which is preliminary data.</text>
</comment>
<evidence type="ECO:0000313" key="3">
    <source>
        <dbReference type="Proteomes" id="UP000239047"/>
    </source>
</evidence>
<proteinExistence type="predicted"/>
<dbReference type="EMBL" id="PREZ01000005">
    <property type="protein sequence ID" value="PPA69570.1"/>
    <property type="molecule type" value="Genomic_DNA"/>
</dbReference>
<reference evidence="2 3" key="1">
    <citation type="submission" date="2018-02" db="EMBL/GenBank/DDBJ databases">
        <title>Jeotgalibacillus proteolyticum sp. nov. a protease producing bacterium isolated from ocean sediments of Laizhou Bay.</title>
        <authorList>
            <person name="Li Y."/>
        </authorList>
    </citation>
    <scope>NUCLEOTIDE SEQUENCE [LARGE SCALE GENOMIC DNA]</scope>
    <source>
        <strain evidence="2 3">22-7</strain>
    </source>
</reference>